<dbReference type="OrthoDB" id="6257966at2"/>
<keyword evidence="1" id="KW-0732">Signal</keyword>
<dbReference type="Proteomes" id="UP000235406">
    <property type="component" value="Unassembled WGS sequence"/>
</dbReference>
<evidence type="ECO:0000313" key="2">
    <source>
        <dbReference type="EMBL" id="PMM65676.1"/>
    </source>
</evidence>
<sequence>MNSFTKASLTAAISLPLLAGCVTPGEDDPNASTKQGAVGGALLGLTLGALTGEADLAVQGAMVGGLAGGVAGASNDLQNNRENIRHDSRNDAIAQTGGTQALSPANTETTQQNWQELNNFIGEWNVTIRNHVDTNSNIDSLQATGNLASISQANINIENQQGVELSAQFSYTVEQGYQLDVMNDATDVTVNFAGEHQPQANRYNFYPTNIQDIIYQDVNSADVRLELAMVSDKLWIIDSYAYIDGSEKKLQSIRFNKAS</sequence>
<reference evidence="3" key="1">
    <citation type="submission" date="2016-07" db="EMBL/GenBank/DDBJ databases">
        <title>Nontailed viruses are major unrecognized killers of bacteria in the ocean.</title>
        <authorList>
            <person name="Kauffman K."/>
            <person name="Hussain F."/>
            <person name="Yang J."/>
            <person name="Arevalo P."/>
            <person name="Brown J."/>
            <person name="Cutler M."/>
            <person name="Kelly L."/>
            <person name="Polz M.F."/>
        </authorList>
    </citation>
    <scope>NUCLEOTIDE SEQUENCE [LARGE SCALE GENOMIC DNA]</scope>
    <source>
        <strain evidence="3">10N.261.46.F8</strain>
    </source>
</reference>
<dbReference type="EMBL" id="MCZK01000152">
    <property type="protein sequence ID" value="PMM65676.1"/>
    <property type="molecule type" value="Genomic_DNA"/>
</dbReference>
<feature type="chain" id="PRO_5014905412" description="Glycine zipper domain-containing protein" evidence="1">
    <location>
        <begin position="20"/>
        <end position="259"/>
    </location>
</feature>
<feature type="signal peptide" evidence="1">
    <location>
        <begin position="1"/>
        <end position="19"/>
    </location>
</feature>
<name>A0A2N7JYU1_9VIBR</name>
<evidence type="ECO:0000256" key="1">
    <source>
        <dbReference type="SAM" id="SignalP"/>
    </source>
</evidence>
<dbReference type="PROSITE" id="PS51257">
    <property type="entry name" value="PROKAR_LIPOPROTEIN"/>
    <property type="match status" value="1"/>
</dbReference>
<evidence type="ECO:0008006" key="4">
    <source>
        <dbReference type="Google" id="ProtNLM"/>
    </source>
</evidence>
<proteinExistence type="predicted"/>
<dbReference type="AlphaFoldDB" id="A0A2N7JYU1"/>
<gene>
    <name evidence="2" type="ORF">BCT49_13630</name>
</gene>
<protein>
    <recommendedName>
        <fullName evidence="4">Glycine zipper domain-containing protein</fullName>
    </recommendedName>
</protein>
<organism evidence="2 3">
    <name type="scientific">Vibrio lentus</name>
    <dbReference type="NCBI Taxonomy" id="136468"/>
    <lineage>
        <taxon>Bacteria</taxon>
        <taxon>Pseudomonadati</taxon>
        <taxon>Pseudomonadota</taxon>
        <taxon>Gammaproteobacteria</taxon>
        <taxon>Vibrionales</taxon>
        <taxon>Vibrionaceae</taxon>
        <taxon>Vibrio</taxon>
    </lineage>
</organism>
<evidence type="ECO:0000313" key="3">
    <source>
        <dbReference type="Proteomes" id="UP000235406"/>
    </source>
</evidence>
<accession>A0A2N7JYU1</accession>
<dbReference type="RefSeq" id="WP_102437351.1">
    <property type="nucleotide sequence ID" value="NZ_CAWNVI010000152.1"/>
</dbReference>
<comment type="caution">
    <text evidence="2">The sequence shown here is derived from an EMBL/GenBank/DDBJ whole genome shotgun (WGS) entry which is preliminary data.</text>
</comment>